<name>A0A5A8D5F8_CAFRO</name>
<dbReference type="AlphaFoldDB" id="A0A5A8D5F8"/>
<proteinExistence type="predicted"/>
<dbReference type="EMBL" id="VLTM01000050">
    <property type="protein sequence ID" value="KAA0159847.1"/>
    <property type="molecule type" value="Genomic_DNA"/>
</dbReference>
<evidence type="ECO:0008006" key="3">
    <source>
        <dbReference type="Google" id="ProtNLM"/>
    </source>
</evidence>
<dbReference type="Proteomes" id="UP000325113">
    <property type="component" value="Unassembled WGS sequence"/>
</dbReference>
<protein>
    <recommendedName>
        <fullName evidence="3">F-box domain-containing protein</fullName>
    </recommendedName>
</protein>
<comment type="caution">
    <text evidence="1">The sequence shown here is derived from an EMBL/GenBank/DDBJ whole genome shotgun (WGS) entry which is preliminary data.</text>
</comment>
<reference evidence="1 2" key="1">
    <citation type="submission" date="2019-07" db="EMBL/GenBank/DDBJ databases">
        <title>Genomes of Cafeteria roenbergensis.</title>
        <authorList>
            <person name="Fischer M.G."/>
            <person name="Hackl T."/>
            <person name="Roman M."/>
        </authorList>
    </citation>
    <scope>NUCLEOTIDE SEQUENCE [LARGE SCALE GENOMIC DNA]</scope>
    <source>
        <strain evidence="1 2">Cflag</strain>
    </source>
</reference>
<evidence type="ECO:0000313" key="2">
    <source>
        <dbReference type="Proteomes" id="UP000325113"/>
    </source>
</evidence>
<accession>A0A5A8D5F8</accession>
<organism evidence="1 2">
    <name type="scientific">Cafeteria roenbergensis</name>
    <name type="common">Marine flagellate</name>
    <dbReference type="NCBI Taxonomy" id="33653"/>
    <lineage>
        <taxon>Eukaryota</taxon>
        <taxon>Sar</taxon>
        <taxon>Stramenopiles</taxon>
        <taxon>Bigyra</taxon>
        <taxon>Opalozoa</taxon>
        <taxon>Bicosoecida</taxon>
        <taxon>Cafeteriaceae</taxon>
        <taxon>Cafeteria</taxon>
    </lineage>
</organism>
<gene>
    <name evidence="1" type="ORF">FNF31_04649</name>
</gene>
<evidence type="ECO:0000313" key="1">
    <source>
        <dbReference type="EMBL" id="KAA0159847.1"/>
    </source>
</evidence>
<sequence>MASAREGRPDSSRASVLSGGRALASVFAYLRPADVAKAARTCRAFAATAKRGAVWAGRPIVAAALAEAASGAPDARAASSRLSGLDASGAASAIIGVQGAWEAAGAVTDASGAAQVPQFQAPTTKHGDSAVGEAVAALDLFPGDAPWLRSALSPSPAATAADMVLGGASPGPALSAFGGSAAHTVWNAAAVTVRPGVLVLAAPSGVSGAAGAAWQAQRAYLPLTSASRRPITVAAVSHRHVVFASANGSGAPSSAGPFVSVVDLHRVDPAAFLSAAPSSDAVAASLGESGIRAHKTVFLTPPALARRQAAGAPAGSPLGEAAVSALALLQAGAASASERCPALAAVGTYGRGAEGNAVFVLDLEAGTSLCRLITWDCAACAPVSALQATSGQVTAISLDAMTGHAVATAWPSGTATQLDVLSGEAVRCLGQERVVAMAADWEAGVAVVRSSTADGRAAAGGAAPAIVFAVQSLWHSLPGRILPLAKPLLATGLTDRGRSGSPQVAIRGDTMAFLHPGEGGRAEPTLRIATVGATLAEAKAAGAAGGAGACAVM</sequence>